<evidence type="ECO:0000313" key="2">
    <source>
        <dbReference type="Proteomes" id="UP001597118"/>
    </source>
</evidence>
<protein>
    <submittedName>
        <fullName evidence="1">DUF3822 family protein</fullName>
    </submittedName>
</protein>
<accession>A0ABW4IFH7</accession>
<gene>
    <name evidence="1" type="ORF">ACFSAH_14785</name>
</gene>
<dbReference type="Proteomes" id="UP001597118">
    <property type="component" value="Unassembled WGS sequence"/>
</dbReference>
<proteinExistence type="predicted"/>
<organism evidence="1 2">
    <name type="scientific">Pseudopedobacter beijingensis</name>
    <dbReference type="NCBI Taxonomy" id="1207056"/>
    <lineage>
        <taxon>Bacteria</taxon>
        <taxon>Pseudomonadati</taxon>
        <taxon>Bacteroidota</taxon>
        <taxon>Sphingobacteriia</taxon>
        <taxon>Sphingobacteriales</taxon>
        <taxon>Sphingobacteriaceae</taxon>
        <taxon>Pseudopedobacter</taxon>
    </lineage>
</organism>
<dbReference type="Gene3D" id="3.30.420.250">
    <property type="match status" value="1"/>
</dbReference>
<evidence type="ECO:0000313" key="1">
    <source>
        <dbReference type="EMBL" id="MFD1631139.1"/>
    </source>
</evidence>
<dbReference type="CDD" id="cd24013">
    <property type="entry name" value="ASKHA_ATPase_BT3980-like"/>
    <property type="match status" value="1"/>
</dbReference>
<sequence>MEKHVLIKSGNYEESETDILFLELGKDHYNFAIADSALSNLKAIGSDDSLASKIPLLQRKFKNVLVSAFTPSFSLVPFDFIGNKSSFSNLMNIDAENTSLYEEVLINQQIVNLFNIPDTDKENLDRHFPAHQLCSQVQPFVKGNIKNDGIYINIRNTCFELLIVENQSILFYNVFEFKNDNELQYFLLLVLQQKGIDAASALLKISGDIHESSLTFQRLRMLIPNLSINEASKLITYDNSFIEMHRYFSLLSLTKCVL</sequence>
<dbReference type="InterPro" id="IPR024213">
    <property type="entry name" value="DUF3822"/>
</dbReference>
<dbReference type="Gene3D" id="3.30.420.260">
    <property type="match status" value="1"/>
</dbReference>
<name>A0ABW4IFH7_9SPHI</name>
<keyword evidence="2" id="KW-1185">Reference proteome</keyword>
<reference evidence="2" key="1">
    <citation type="journal article" date="2019" name="Int. J. Syst. Evol. Microbiol.">
        <title>The Global Catalogue of Microorganisms (GCM) 10K type strain sequencing project: providing services to taxonomists for standard genome sequencing and annotation.</title>
        <authorList>
            <consortium name="The Broad Institute Genomics Platform"/>
            <consortium name="The Broad Institute Genome Sequencing Center for Infectious Disease"/>
            <person name="Wu L."/>
            <person name="Ma J."/>
        </authorList>
    </citation>
    <scope>NUCLEOTIDE SEQUENCE [LARGE SCALE GENOMIC DNA]</scope>
    <source>
        <strain evidence="2">CCUG 53762</strain>
    </source>
</reference>
<dbReference type="Pfam" id="PF12864">
    <property type="entry name" value="DUF3822"/>
    <property type="match status" value="1"/>
</dbReference>
<comment type="caution">
    <text evidence="1">The sequence shown here is derived from an EMBL/GenBank/DDBJ whole genome shotgun (WGS) entry which is preliminary data.</text>
</comment>
<dbReference type="RefSeq" id="WP_379663508.1">
    <property type="nucleotide sequence ID" value="NZ_JBHUDG010000042.1"/>
</dbReference>
<dbReference type="EMBL" id="JBHUDG010000042">
    <property type="protein sequence ID" value="MFD1631139.1"/>
    <property type="molecule type" value="Genomic_DNA"/>
</dbReference>